<gene>
    <name evidence="2" type="ORF">B0H67DRAFT_368375</name>
</gene>
<reference evidence="2" key="1">
    <citation type="submission" date="2023-06" db="EMBL/GenBank/DDBJ databases">
        <title>Genome-scale phylogeny and comparative genomics of the fungal order Sordariales.</title>
        <authorList>
            <consortium name="Lawrence Berkeley National Laboratory"/>
            <person name="Hensen N."/>
            <person name="Bonometti L."/>
            <person name="Westerberg I."/>
            <person name="Brannstrom I.O."/>
            <person name="Guillou S."/>
            <person name="Cros-Aarteil S."/>
            <person name="Calhoun S."/>
            <person name="Haridas S."/>
            <person name="Kuo A."/>
            <person name="Mondo S."/>
            <person name="Pangilinan J."/>
            <person name="Riley R."/>
            <person name="Labutti K."/>
            <person name="Andreopoulos B."/>
            <person name="Lipzen A."/>
            <person name="Chen C."/>
            <person name="Yanf M."/>
            <person name="Daum C."/>
            <person name="Ng V."/>
            <person name="Clum A."/>
            <person name="Steindorff A."/>
            <person name="Ohm R."/>
            <person name="Martin F."/>
            <person name="Silar P."/>
            <person name="Natvig D."/>
            <person name="Lalanne C."/>
            <person name="Gautier V."/>
            <person name="Ament-Velasquez S.L."/>
            <person name="Kruys A."/>
            <person name="Hutchinson M.I."/>
            <person name="Powell A.J."/>
            <person name="Barry K."/>
            <person name="Miller A.N."/>
            <person name="Grigoriev I.V."/>
            <person name="Debuchy R."/>
            <person name="Gladieux P."/>
            <person name="Thoren M.H."/>
            <person name="Johannesson H."/>
        </authorList>
    </citation>
    <scope>NUCLEOTIDE SEQUENCE</scope>
    <source>
        <strain evidence="2">SMH4607-1</strain>
    </source>
</reference>
<organism evidence="2 3">
    <name type="scientific">Lasiosphaeris hirsuta</name>
    <dbReference type="NCBI Taxonomy" id="260670"/>
    <lineage>
        <taxon>Eukaryota</taxon>
        <taxon>Fungi</taxon>
        <taxon>Dikarya</taxon>
        <taxon>Ascomycota</taxon>
        <taxon>Pezizomycotina</taxon>
        <taxon>Sordariomycetes</taxon>
        <taxon>Sordariomycetidae</taxon>
        <taxon>Sordariales</taxon>
        <taxon>Lasiosphaeriaceae</taxon>
        <taxon>Lasiosphaeris</taxon>
    </lineage>
</organism>
<dbReference type="AlphaFoldDB" id="A0AA40DJ25"/>
<protein>
    <submittedName>
        <fullName evidence="2">Uncharacterized protein</fullName>
    </submittedName>
</protein>
<feature type="compositionally biased region" description="Basic and acidic residues" evidence="1">
    <location>
        <begin position="80"/>
        <end position="92"/>
    </location>
</feature>
<feature type="region of interest" description="Disordered" evidence="1">
    <location>
        <begin position="182"/>
        <end position="204"/>
    </location>
</feature>
<name>A0AA40DJ25_9PEZI</name>
<dbReference type="EMBL" id="JAUKUA010000007">
    <property type="protein sequence ID" value="KAK0705020.1"/>
    <property type="molecule type" value="Genomic_DNA"/>
</dbReference>
<evidence type="ECO:0000313" key="3">
    <source>
        <dbReference type="Proteomes" id="UP001172102"/>
    </source>
</evidence>
<comment type="caution">
    <text evidence="2">The sequence shown here is derived from an EMBL/GenBank/DDBJ whole genome shotgun (WGS) entry which is preliminary data.</text>
</comment>
<dbReference type="Proteomes" id="UP001172102">
    <property type="component" value="Unassembled WGS sequence"/>
</dbReference>
<accession>A0AA40DJ25</accession>
<feature type="region of interest" description="Disordered" evidence="1">
    <location>
        <begin position="73"/>
        <end position="94"/>
    </location>
</feature>
<proteinExistence type="predicted"/>
<sequence length="204" mass="22210">MIFPPGLAGSTINSKVKNRYKMPLQRHGQESGVRLFVTGSSVRPGPPGASFPDVSVVQSVGHSTTNRLLVQSGSWKGGRRRGEGVRESRERGSSACQTPFRQHLMSLIVTVYQVGCMLHDRTGCTDSGQPAKRPDLRGLSQQRLGTQGHKWHGKHPMPHTPAAAAQLVYIQGPGLGLNAPAHWSASNRGNKKKEVPVRRFTTLH</sequence>
<keyword evidence="3" id="KW-1185">Reference proteome</keyword>
<evidence type="ECO:0000313" key="2">
    <source>
        <dbReference type="EMBL" id="KAK0705020.1"/>
    </source>
</evidence>
<evidence type="ECO:0000256" key="1">
    <source>
        <dbReference type="SAM" id="MobiDB-lite"/>
    </source>
</evidence>